<reference evidence="1" key="1">
    <citation type="submission" date="2019-04" db="EMBL/GenBank/DDBJ databases">
        <title>Microbes associate with the intestines of laboratory mice.</title>
        <authorList>
            <person name="Navarre W."/>
            <person name="Wong E."/>
            <person name="Huang K."/>
            <person name="Tropini C."/>
            <person name="Ng K."/>
            <person name="Yu B."/>
        </authorList>
    </citation>
    <scope>NUCLEOTIDE SEQUENCE</scope>
    <source>
        <strain evidence="1">NM01_1-7b</strain>
    </source>
</reference>
<gene>
    <name evidence="1" type="ORF">E5329_09415</name>
</gene>
<dbReference type="Proteomes" id="UP000304953">
    <property type="component" value="Unassembled WGS sequence"/>
</dbReference>
<dbReference type="EMBL" id="SRYA01000015">
    <property type="protein sequence ID" value="TGY96584.1"/>
    <property type="molecule type" value="Genomic_DNA"/>
</dbReference>
<keyword evidence="2" id="KW-1185">Reference proteome</keyword>
<protein>
    <submittedName>
        <fullName evidence="1">Peptidoglycan endopeptidase</fullName>
    </submittedName>
</protein>
<organism evidence="1 2">
    <name type="scientific">Petralouisia muris</name>
    <dbReference type="NCBI Taxonomy" id="3032872"/>
    <lineage>
        <taxon>Bacteria</taxon>
        <taxon>Bacillati</taxon>
        <taxon>Bacillota</taxon>
        <taxon>Clostridia</taxon>
        <taxon>Lachnospirales</taxon>
        <taxon>Lachnospiraceae</taxon>
        <taxon>Petralouisia</taxon>
    </lineage>
</organism>
<name>A0AC61RX54_9FIRM</name>
<sequence>MKRKEFRRVIAACIAGAVVFGMIQMPVKAAGNVEAGVTAMLRQSLTDETEEATAEAGITAMLGQSLTAEENTEPETPATVCGYTNLGIAQVENHLNIREGAGEEYDLVGKLPVDAGCEILSQEGEWYQIQSGKVTGYVKGEFLLTGQEAAARADEVKSIVATSVTQTLNARVEPNTDCSIWTMIAEGEELQMLEDQGEWLKVDVDGDECYVAREFVELSEQLPKAMTMTEIRYGEGISNVRVDMVQYACQFVGNRYVWGGTSLTNGVDCSGFTMRIYEKYGIYLPHSSSAQSGYGTRINPNEAKPGDLFFYGNGGGINHVAMYIGNGQVVHASSSRTGIKISNAFYRSPICVTRLIND</sequence>
<proteinExistence type="predicted"/>
<evidence type="ECO:0000313" key="2">
    <source>
        <dbReference type="Proteomes" id="UP000304953"/>
    </source>
</evidence>
<evidence type="ECO:0000313" key="1">
    <source>
        <dbReference type="EMBL" id="TGY96584.1"/>
    </source>
</evidence>
<comment type="caution">
    <text evidence="1">The sequence shown here is derived from an EMBL/GenBank/DDBJ whole genome shotgun (WGS) entry which is preliminary data.</text>
</comment>
<accession>A0AC61RX54</accession>